<evidence type="ECO:0000256" key="8">
    <source>
        <dbReference type="PROSITE-ProRule" id="PRU00176"/>
    </source>
</evidence>
<keyword evidence="3 8" id="KW-0694">RNA-binding</keyword>
<evidence type="ECO:0000259" key="10">
    <source>
        <dbReference type="PROSITE" id="PS50102"/>
    </source>
</evidence>
<dbReference type="InterPro" id="IPR000504">
    <property type="entry name" value="RRM_dom"/>
</dbReference>
<dbReference type="PANTHER" id="PTHR15528:SF11">
    <property type="entry name" value="FI18188P1"/>
    <property type="match status" value="1"/>
</dbReference>
<dbReference type="Proteomes" id="UP000549394">
    <property type="component" value="Unassembled WGS sequence"/>
</dbReference>
<sequence>MEEKRDIVQYEQPQMHLAFEEDEDVTSDMILSGAAGTSFVPPKSRRPRRARTPPLKEMEPLFDKVPNYLRILSKPTERLMIEAKIPVIEDNDVLLVQRDPSPEPMDLHNKLPAYHSDFTNSTKFDECDFDDPISLLSSRSSSPDPGSANISLVDSSFEQCNDNNPLSQSSSSSIHSISRSSSLQVETDSNRQPVNEERKKKKLDQIRERRIVYVGRLPRTFTKKDLRKNFEQFGKIERCSIHIRECGDNYGFVIFFSREAAFNAVEKASSCEGMEKFDICFGGRRQFCTAEYADLDGNKKEEEEMTKVNSTYRHTLNTNSEFDALLQTALSRAKKKK</sequence>
<evidence type="ECO:0000313" key="12">
    <source>
        <dbReference type="Proteomes" id="UP000549394"/>
    </source>
</evidence>
<proteinExistence type="predicted"/>
<name>A0A7I8W075_9ANNE</name>
<keyword evidence="4" id="KW-0805">Transcription regulation</keyword>
<evidence type="ECO:0000256" key="4">
    <source>
        <dbReference type="ARBA" id="ARBA00023015"/>
    </source>
</evidence>
<evidence type="ECO:0000256" key="6">
    <source>
        <dbReference type="ARBA" id="ARBA00023163"/>
    </source>
</evidence>
<keyword evidence="12" id="KW-1185">Reference proteome</keyword>
<reference evidence="11 12" key="1">
    <citation type="submission" date="2020-08" db="EMBL/GenBank/DDBJ databases">
        <authorList>
            <person name="Hejnol A."/>
        </authorList>
    </citation>
    <scope>NUCLEOTIDE SEQUENCE [LARGE SCALE GENOMIC DNA]</scope>
</reference>
<dbReference type="AlphaFoldDB" id="A0A7I8W075"/>
<dbReference type="EMBL" id="CAJFCJ010000015">
    <property type="protein sequence ID" value="CAD5121990.1"/>
    <property type="molecule type" value="Genomic_DNA"/>
</dbReference>
<dbReference type="InterPro" id="IPR012677">
    <property type="entry name" value="Nucleotide-bd_a/b_plait_sf"/>
</dbReference>
<dbReference type="Pfam" id="PF00076">
    <property type="entry name" value="RRM_1"/>
    <property type="match status" value="1"/>
</dbReference>
<feature type="region of interest" description="Disordered" evidence="9">
    <location>
        <begin position="161"/>
        <end position="202"/>
    </location>
</feature>
<dbReference type="SMART" id="SM00360">
    <property type="entry name" value="RRM"/>
    <property type="match status" value="1"/>
</dbReference>
<keyword evidence="2" id="KW-0597">Phosphoprotein</keyword>
<gene>
    <name evidence="11" type="ORF">DGYR_LOCUS9861</name>
</gene>
<comment type="caution">
    <text evidence="11">The sequence shown here is derived from an EMBL/GenBank/DDBJ whole genome shotgun (WGS) entry which is preliminary data.</text>
</comment>
<evidence type="ECO:0000313" key="11">
    <source>
        <dbReference type="EMBL" id="CAD5121990.1"/>
    </source>
</evidence>
<dbReference type="Gene3D" id="3.30.70.330">
    <property type="match status" value="1"/>
</dbReference>
<evidence type="ECO:0000256" key="9">
    <source>
        <dbReference type="SAM" id="MobiDB-lite"/>
    </source>
</evidence>
<dbReference type="GO" id="GO:0005634">
    <property type="term" value="C:nucleus"/>
    <property type="evidence" value="ECO:0007669"/>
    <property type="project" value="UniProtKB-SubCell"/>
</dbReference>
<evidence type="ECO:0000256" key="7">
    <source>
        <dbReference type="ARBA" id="ARBA00023242"/>
    </source>
</evidence>
<feature type="compositionally biased region" description="Low complexity" evidence="9">
    <location>
        <begin position="167"/>
        <end position="182"/>
    </location>
</feature>
<dbReference type="GO" id="GO:0003723">
    <property type="term" value="F:RNA binding"/>
    <property type="evidence" value="ECO:0007669"/>
    <property type="project" value="UniProtKB-UniRule"/>
</dbReference>
<feature type="domain" description="RRM" evidence="10">
    <location>
        <begin position="210"/>
        <end position="285"/>
    </location>
</feature>
<accession>A0A7I8W075</accession>
<organism evidence="11 12">
    <name type="scientific">Dimorphilus gyrociliatus</name>
    <dbReference type="NCBI Taxonomy" id="2664684"/>
    <lineage>
        <taxon>Eukaryota</taxon>
        <taxon>Metazoa</taxon>
        <taxon>Spiralia</taxon>
        <taxon>Lophotrochozoa</taxon>
        <taxon>Annelida</taxon>
        <taxon>Polychaeta</taxon>
        <taxon>Polychaeta incertae sedis</taxon>
        <taxon>Dinophilidae</taxon>
        <taxon>Dimorphilus</taxon>
    </lineage>
</organism>
<keyword evidence="5" id="KW-0010">Activator</keyword>
<keyword evidence="6" id="KW-0804">Transcription</keyword>
<keyword evidence="7" id="KW-0539">Nucleus</keyword>
<dbReference type="OrthoDB" id="10047851at2759"/>
<protein>
    <submittedName>
        <fullName evidence="11">DgyrCDS10443</fullName>
    </submittedName>
</protein>
<dbReference type="GO" id="GO:0003712">
    <property type="term" value="F:transcription coregulator activity"/>
    <property type="evidence" value="ECO:0007669"/>
    <property type="project" value="InterPro"/>
</dbReference>
<feature type="compositionally biased region" description="Polar residues" evidence="9">
    <location>
        <begin position="183"/>
        <end position="193"/>
    </location>
</feature>
<evidence type="ECO:0000256" key="2">
    <source>
        <dbReference type="ARBA" id="ARBA00022553"/>
    </source>
</evidence>
<dbReference type="InterPro" id="IPR034605">
    <property type="entry name" value="PGC-1"/>
</dbReference>
<evidence type="ECO:0000256" key="1">
    <source>
        <dbReference type="ARBA" id="ARBA00004123"/>
    </source>
</evidence>
<evidence type="ECO:0000256" key="5">
    <source>
        <dbReference type="ARBA" id="ARBA00023159"/>
    </source>
</evidence>
<dbReference type="InterPro" id="IPR035979">
    <property type="entry name" value="RBD_domain_sf"/>
</dbReference>
<comment type="subcellular location">
    <subcellularLocation>
        <location evidence="1">Nucleus</location>
    </subcellularLocation>
</comment>
<evidence type="ECO:0000256" key="3">
    <source>
        <dbReference type="ARBA" id="ARBA00022884"/>
    </source>
</evidence>
<dbReference type="PANTHER" id="PTHR15528">
    <property type="entry name" value="PEROXISOME PROLIFERATOR ACTIVATED RECEPTOR GAMMA COACTIVATOR 1 PGC-1 -RELATED"/>
    <property type="match status" value="1"/>
</dbReference>
<dbReference type="SUPFAM" id="SSF54928">
    <property type="entry name" value="RNA-binding domain, RBD"/>
    <property type="match status" value="1"/>
</dbReference>
<dbReference type="PROSITE" id="PS50102">
    <property type="entry name" value="RRM"/>
    <property type="match status" value="1"/>
</dbReference>
<dbReference type="GO" id="GO:0045944">
    <property type="term" value="P:positive regulation of transcription by RNA polymerase II"/>
    <property type="evidence" value="ECO:0007669"/>
    <property type="project" value="TreeGrafter"/>
</dbReference>